<feature type="signal peptide" evidence="7">
    <location>
        <begin position="1"/>
        <end position="23"/>
    </location>
</feature>
<dbReference type="RefSeq" id="WP_281808873.1">
    <property type="nucleotide sequence ID" value="NZ_BSDO01000006.1"/>
</dbReference>
<dbReference type="Proteomes" id="UP001245370">
    <property type="component" value="Unassembled WGS sequence"/>
</dbReference>
<dbReference type="GO" id="GO:0042597">
    <property type="term" value="C:periplasmic space"/>
    <property type="evidence" value="ECO:0007669"/>
    <property type="project" value="UniProtKB-SubCell"/>
</dbReference>
<evidence type="ECO:0000256" key="4">
    <source>
        <dbReference type="ARBA" id="ARBA00022729"/>
    </source>
</evidence>
<name>A0A9W6CNN6_XANFL</name>
<keyword evidence="12" id="KW-1185">Reference proteome</keyword>
<comment type="subcellular location">
    <subcellularLocation>
        <location evidence="1">Periplasm</location>
    </subcellularLocation>
</comment>
<comment type="caution">
    <text evidence="9">The sequence shown here is derived from an EMBL/GenBank/DDBJ whole genome shotgun (WGS) entry which is preliminary data.</text>
</comment>
<dbReference type="GO" id="GO:0005886">
    <property type="term" value="C:plasma membrane"/>
    <property type="evidence" value="ECO:0007669"/>
    <property type="project" value="TreeGrafter"/>
</dbReference>
<keyword evidence="5" id="KW-0574">Periplasm</keyword>
<dbReference type="EMBL" id="JAVDPY010000007">
    <property type="protein sequence ID" value="MDR6335398.1"/>
    <property type="molecule type" value="Genomic_DNA"/>
</dbReference>
<dbReference type="NCBIfam" id="NF033814">
    <property type="entry name" value="copper_CopC"/>
    <property type="match status" value="1"/>
</dbReference>
<evidence type="ECO:0000256" key="7">
    <source>
        <dbReference type="SAM" id="SignalP"/>
    </source>
</evidence>
<dbReference type="Gene3D" id="2.60.40.1220">
    <property type="match status" value="1"/>
</dbReference>
<evidence type="ECO:0000256" key="6">
    <source>
        <dbReference type="ARBA" id="ARBA00023008"/>
    </source>
</evidence>
<dbReference type="Proteomes" id="UP001144397">
    <property type="component" value="Unassembled WGS sequence"/>
</dbReference>
<dbReference type="InterPro" id="IPR032694">
    <property type="entry name" value="CopC/D"/>
</dbReference>
<evidence type="ECO:0000259" key="8">
    <source>
        <dbReference type="Pfam" id="PF04234"/>
    </source>
</evidence>
<dbReference type="PANTHER" id="PTHR34820:SF4">
    <property type="entry name" value="INNER MEMBRANE PROTEIN YEBZ"/>
    <property type="match status" value="1"/>
</dbReference>
<evidence type="ECO:0000313" key="12">
    <source>
        <dbReference type="Proteomes" id="UP001245370"/>
    </source>
</evidence>
<dbReference type="PANTHER" id="PTHR34820">
    <property type="entry name" value="INNER MEMBRANE PROTEIN YEBZ"/>
    <property type="match status" value="1"/>
</dbReference>
<dbReference type="GO" id="GO:0005507">
    <property type="term" value="F:copper ion binding"/>
    <property type="evidence" value="ECO:0007669"/>
    <property type="project" value="InterPro"/>
</dbReference>
<proteinExistence type="inferred from homology"/>
<dbReference type="GeneID" id="95764501"/>
<dbReference type="InterPro" id="IPR014755">
    <property type="entry name" value="Cu-Rt/internalin_Ig-like"/>
</dbReference>
<evidence type="ECO:0000256" key="2">
    <source>
        <dbReference type="ARBA" id="ARBA00010509"/>
    </source>
</evidence>
<reference evidence="9" key="1">
    <citation type="submission" date="2022-12" db="EMBL/GenBank/DDBJ databases">
        <title>Reference genome sequencing for broad-spectrum identification of bacterial and archaeal isolates by mass spectrometry.</title>
        <authorList>
            <person name="Sekiguchi Y."/>
            <person name="Tourlousse D.M."/>
        </authorList>
    </citation>
    <scope>NUCLEOTIDE SEQUENCE</scope>
    <source>
        <strain evidence="9">301</strain>
    </source>
</reference>
<evidence type="ECO:0000313" key="10">
    <source>
        <dbReference type="EMBL" id="MDR6335398.1"/>
    </source>
</evidence>
<feature type="domain" description="CopC" evidence="8">
    <location>
        <begin position="24"/>
        <end position="119"/>
    </location>
</feature>
<evidence type="ECO:0000313" key="11">
    <source>
        <dbReference type="Proteomes" id="UP001144397"/>
    </source>
</evidence>
<evidence type="ECO:0000256" key="1">
    <source>
        <dbReference type="ARBA" id="ARBA00004418"/>
    </source>
</evidence>
<comment type="similarity">
    <text evidence="2">Belongs to the CopC family.</text>
</comment>
<evidence type="ECO:0000256" key="5">
    <source>
        <dbReference type="ARBA" id="ARBA00022764"/>
    </source>
</evidence>
<dbReference type="EMBL" id="BSDO01000006">
    <property type="protein sequence ID" value="GLI24049.1"/>
    <property type="molecule type" value="Genomic_DNA"/>
</dbReference>
<keyword evidence="4 7" id="KW-0732">Signal</keyword>
<evidence type="ECO:0000313" key="9">
    <source>
        <dbReference type="EMBL" id="GLI24049.1"/>
    </source>
</evidence>
<dbReference type="InterPro" id="IPR007348">
    <property type="entry name" value="CopC_dom"/>
</dbReference>
<reference evidence="10 12" key="2">
    <citation type="submission" date="2023-07" db="EMBL/GenBank/DDBJ databases">
        <title>Genomic Encyclopedia of Type Strains, Phase IV (KMG-IV): sequencing the most valuable type-strain genomes for metagenomic binning, comparative biology and taxonomic classification.</title>
        <authorList>
            <person name="Goeker M."/>
        </authorList>
    </citation>
    <scope>NUCLEOTIDE SEQUENCE [LARGE SCALE GENOMIC DNA]</scope>
    <source>
        <strain evidence="10 12">DSM 338</strain>
    </source>
</reference>
<keyword evidence="6" id="KW-0186">Copper</keyword>
<keyword evidence="3" id="KW-0479">Metal-binding</keyword>
<dbReference type="SUPFAM" id="SSF81296">
    <property type="entry name" value="E set domains"/>
    <property type="match status" value="1"/>
</dbReference>
<sequence length="121" mass="12200">MKRIVTLVAAAALGLLSATAAFAHAHLEKAVPGVGTTVSAGPSEIRLVFSEAVEPRFSSIVVTRADGSAVASGAAADGADPKALVLKLGSALPAGAYKVQWKIVSVDTHKTEGSFGFQVGK</sequence>
<protein>
    <recommendedName>
        <fullName evidence="8">CopC domain-containing protein</fullName>
    </recommendedName>
</protein>
<dbReference type="GO" id="GO:0046688">
    <property type="term" value="P:response to copper ion"/>
    <property type="evidence" value="ECO:0007669"/>
    <property type="project" value="InterPro"/>
</dbReference>
<dbReference type="InterPro" id="IPR014756">
    <property type="entry name" value="Ig_E-set"/>
</dbReference>
<dbReference type="InterPro" id="IPR047685">
    <property type="entry name" value="CopC-like"/>
</dbReference>
<accession>A0A9W6CNN6</accession>
<dbReference type="AlphaFoldDB" id="A0A9W6CNN6"/>
<feature type="chain" id="PRO_5040998787" description="CopC domain-containing protein" evidence="7">
    <location>
        <begin position="24"/>
        <end position="121"/>
    </location>
</feature>
<dbReference type="Pfam" id="PF04234">
    <property type="entry name" value="CopC"/>
    <property type="match status" value="1"/>
</dbReference>
<dbReference type="GO" id="GO:0006825">
    <property type="term" value="P:copper ion transport"/>
    <property type="evidence" value="ECO:0007669"/>
    <property type="project" value="InterPro"/>
</dbReference>
<gene>
    <name evidence="10" type="ORF">GGQ86_003893</name>
    <name evidence="9" type="ORF">XFLAVUS301_37230</name>
</gene>
<organism evidence="9 11">
    <name type="scientific">Xanthobacter flavus</name>
    <dbReference type="NCBI Taxonomy" id="281"/>
    <lineage>
        <taxon>Bacteria</taxon>
        <taxon>Pseudomonadati</taxon>
        <taxon>Pseudomonadota</taxon>
        <taxon>Alphaproteobacteria</taxon>
        <taxon>Hyphomicrobiales</taxon>
        <taxon>Xanthobacteraceae</taxon>
        <taxon>Xanthobacter</taxon>
    </lineage>
</organism>
<evidence type="ECO:0000256" key="3">
    <source>
        <dbReference type="ARBA" id="ARBA00022723"/>
    </source>
</evidence>